<dbReference type="InterPro" id="IPR036378">
    <property type="entry name" value="FAS1_dom_sf"/>
</dbReference>
<dbReference type="EMBL" id="RQTK01001116">
    <property type="protein sequence ID" value="RUS72085.1"/>
    <property type="molecule type" value="Genomic_DNA"/>
</dbReference>
<dbReference type="InterPro" id="IPR000782">
    <property type="entry name" value="FAS1_domain"/>
</dbReference>
<feature type="chain" id="PRO_5018525791" description="FAS1 domain-containing protein" evidence="1">
    <location>
        <begin position="23"/>
        <end position="445"/>
    </location>
</feature>
<proteinExistence type="predicted"/>
<feature type="non-terminal residue" evidence="3">
    <location>
        <position position="445"/>
    </location>
</feature>
<evidence type="ECO:0000256" key="1">
    <source>
        <dbReference type="SAM" id="SignalP"/>
    </source>
</evidence>
<feature type="signal peptide" evidence="1">
    <location>
        <begin position="1"/>
        <end position="22"/>
    </location>
</feature>
<organism evidence="3 4">
    <name type="scientific">Elysia chlorotica</name>
    <name type="common">Eastern emerald elysia</name>
    <name type="synonym">Sea slug</name>
    <dbReference type="NCBI Taxonomy" id="188477"/>
    <lineage>
        <taxon>Eukaryota</taxon>
        <taxon>Metazoa</taxon>
        <taxon>Spiralia</taxon>
        <taxon>Lophotrochozoa</taxon>
        <taxon>Mollusca</taxon>
        <taxon>Gastropoda</taxon>
        <taxon>Heterobranchia</taxon>
        <taxon>Euthyneura</taxon>
        <taxon>Panpulmonata</taxon>
        <taxon>Sacoglossa</taxon>
        <taxon>Placobranchoidea</taxon>
        <taxon>Plakobranchidae</taxon>
        <taxon>Elysia</taxon>
    </lineage>
</organism>
<feature type="domain" description="FAS1" evidence="2">
    <location>
        <begin position="318"/>
        <end position="445"/>
    </location>
</feature>
<accession>A0A3S0ZPB2</accession>
<dbReference type="OrthoDB" id="286301at2759"/>
<name>A0A3S0ZPB2_ELYCH</name>
<dbReference type="SUPFAM" id="SSF82153">
    <property type="entry name" value="FAS1 domain"/>
    <property type="match status" value="2"/>
</dbReference>
<evidence type="ECO:0000259" key="2">
    <source>
        <dbReference type="PROSITE" id="PS50213"/>
    </source>
</evidence>
<dbReference type="PANTHER" id="PTHR10900">
    <property type="entry name" value="PERIOSTIN-RELATED"/>
    <property type="match status" value="1"/>
</dbReference>
<sequence>MANLGPFVAVVAMVTLVGMSTSVNLRESLTDRVESHGPEATSAAGERDWTQQPAARNLFNLFFNIHTGGIKPWWEGANVCQTENVEETNTTTEVDTDGFGMSLARHLSSTYQYCDESESVYKCTIRQFDGHVDKKIVILYECCKGYERVKGDDGCPRRVDLRDLVSLAGQLGLKDFLQAVRSVGLDRELASREVTVFAPVDGAFKVEPDIEVIGPPVVLQRDAPYAIEETDSSQSRVEERIRSDLLSHVISGARRSSSFTDEEVVETGAIAASTIRVNFFYTPEKKMMTANCVPVVSRDNRGTNGVIHKVERLLPEVTESFMDMIKTRPDLSTLKTVLARAHYVPKLQEDGQGTLLAPSNDAFARMNPRLRRRLLEGDKKCLQKVLDNHILPHTICSSVIQGKARTMNMLGHYLNISRSDNGKIFVHGVQITQRDVMATNGVMHV</sequence>
<dbReference type="InterPro" id="IPR050904">
    <property type="entry name" value="Adhesion/Biosynth-related"/>
</dbReference>
<evidence type="ECO:0000313" key="4">
    <source>
        <dbReference type="Proteomes" id="UP000271974"/>
    </source>
</evidence>
<dbReference type="SMART" id="SM00554">
    <property type="entry name" value="FAS1"/>
    <property type="match status" value="2"/>
</dbReference>
<keyword evidence="4" id="KW-1185">Reference proteome</keyword>
<dbReference type="Proteomes" id="UP000271974">
    <property type="component" value="Unassembled WGS sequence"/>
</dbReference>
<dbReference type="Gene3D" id="2.30.180.10">
    <property type="entry name" value="FAS1 domain"/>
    <property type="match status" value="2"/>
</dbReference>
<gene>
    <name evidence="3" type="ORF">EGW08_020157</name>
</gene>
<dbReference type="GO" id="GO:0030198">
    <property type="term" value="P:extracellular matrix organization"/>
    <property type="evidence" value="ECO:0007669"/>
    <property type="project" value="TreeGrafter"/>
</dbReference>
<dbReference type="PROSITE" id="PS50213">
    <property type="entry name" value="FAS1"/>
    <property type="match status" value="2"/>
</dbReference>
<dbReference type="GO" id="GO:0031012">
    <property type="term" value="C:extracellular matrix"/>
    <property type="evidence" value="ECO:0007669"/>
    <property type="project" value="TreeGrafter"/>
</dbReference>
<dbReference type="GO" id="GO:0050839">
    <property type="term" value="F:cell adhesion molecule binding"/>
    <property type="evidence" value="ECO:0007669"/>
    <property type="project" value="TreeGrafter"/>
</dbReference>
<evidence type="ECO:0000313" key="3">
    <source>
        <dbReference type="EMBL" id="RUS72085.1"/>
    </source>
</evidence>
<dbReference type="Pfam" id="PF02469">
    <property type="entry name" value="Fasciclin"/>
    <property type="match status" value="2"/>
</dbReference>
<comment type="caution">
    <text evidence="3">The sequence shown here is derived from an EMBL/GenBank/DDBJ whole genome shotgun (WGS) entry which is preliminary data.</text>
</comment>
<feature type="domain" description="FAS1" evidence="2">
    <location>
        <begin position="160"/>
        <end position="314"/>
    </location>
</feature>
<dbReference type="STRING" id="188477.A0A3S0ZPB2"/>
<protein>
    <recommendedName>
        <fullName evidence="2">FAS1 domain-containing protein</fullName>
    </recommendedName>
</protein>
<dbReference type="GO" id="GO:0007155">
    <property type="term" value="P:cell adhesion"/>
    <property type="evidence" value="ECO:0007669"/>
    <property type="project" value="TreeGrafter"/>
</dbReference>
<dbReference type="PANTHER" id="PTHR10900:SF77">
    <property type="entry name" value="FI19380P1"/>
    <property type="match status" value="1"/>
</dbReference>
<reference evidence="3 4" key="1">
    <citation type="submission" date="2019-01" db="EMBL/GenBank/DDBJ databases">
        <title>A draft genome assembly of the solar-powered sea slug Elysia chlorotica.</title>
        <authorList>
            <person name="Cai H."/>
            <person name="Li Q."/>
            <person name="Fang X."/>
            <person name="Li J."/>
            <person name="Curtis N.E."/>
            <person name="Altenburger A."/>
            <person name="Shibata T."/>
            <person name="Feng M."/>
            <person name="Maeda T."/>
            <person name="Schwartz J.A."/>
            <person name="Shigenobu S."/>
            <person name="Lundholm N."/>
            <person name="Nishiyama T."/>
            <person name="Yang H."/>
            <person name="Hasebe M."/>
            <person name="Li S."/>
            <person name="Pierce S.K."/>
            <person name="Wang J."/>
        </authorList>
    </citation>
    <scope>NUCLEOTIDE SEQUENCE [LARGE SCALE GENOMIC DNA]</scope>
    <source>
        <strain evidence="3">EC2010</strain>
        <tissue evidence="3">Whole organism of an adult</tissue>
    </source>
</reference>
<keyword evidence="1" id="KW-0732">Signal</keyword>
<dbReference type="AlphaFoldDB" id="A0A3S0ZPB2"/>
<dbReference type="GO" id="GO:0005615">
    <property type="term" value="C:extracellular space"/>
    <property type="evidence" value="ECO:0007669"/>
    <property type="project" value="TreeGrafter"/>
</dbReference>